<feature type="binding site" evidence="5">
    <location>
        <position position="166"/>
    </location>
    <ligand>
        <name>(2E)-4-hydroxy-3-methylbut-2-enyl diphosphate</name>
        <dbReference type="ChEBI" id="CHEBI:128753"/>
    </ligand>
</feature>
<feature type="binding site" evidence="5">
    <location>
        <position position="74"/>
    </location>
    <ligand>
        <name>(2E)-4-hydroxy-3-methylbut-2-enyl diphosphate</name>
        <dbReference type="ChEBI" id="CHEBI:128753"/>
    </ligand>
</feature>
<feature type="binding site" evidence="5">
    <location>
        <position position="40"/>
    </location>
    <ligand>
        <name>dimethylallyl diphosphate</name>
        <dbReference type="ChEBI" id="CHEBI:57623"/>
    </ligand>
</feature>
<feature type="binding site" evidence="5">
    <location>
        <position position="228"/>
    </location>
    <ligand>
        <name>dimethylallyl diphosphate</name>
        <dbReference type="ChEBI" id="CHEBI:57623"/>
    </ligand>
</feature>
<dbReference type="GO" id="GO:0050992">
    <property type="term" value="P:dimethylallyl diphosphate biosynthetic process"/>
    <property type="evidence" value="ECO:0007669"/>
    <property type="project" value="UniProtKB-UniRule"/>
</dbReference>
<feature type="binding site" evidence="5">
    <location>
        <position position="228"/>
    </location>
    <ligand>
        <name>isopentenyl diphosphate</name>
        <dbReference type="ChEBI" id="CHEBI:128769"/>
    </ligand>
</feature>
<feature type="binding site" evidence="5">
    <location>
        <position position="230"/>
    </location>
    <ligand>
        <name>(2E)-4-hydroxy-3-methylbut-2-enyl diphosphate</name>
        <dbReference type="ChEBI" id="CHEBI:128753"/>
    </ligand>
</feature>
<dbReference type="CDD" id="cd13944">
    <property type="entry name" value="lytB_ispH"/>
    <property type="match status" value="1"/>
</dbReference>
<dbReference type="Pfam" id="PF02401">
    <property type="entry name" value="LYTB"/>
    <property type="match status" value="1"/>
</dbReference>
<keyword evidence="2 5" id="KW-0479">Metal-binding</keyword>
<comment type="catalytic activity">
    <reaction evidence="5">
        <text>dimethylallyl diphosphate + 2 oxidized [2Fe-2S]-[ferredoxin] + H2O = (2E)-4-hydroxy-3-methylbut-2-enyl diphosphate + 2 reduced [2Fe-2S]-[ferredoxin] + 2 H(+)</text>
        <dbReference type="Rhea" id="RHEA:24825"/>
        <dbReference type="Rhea" id="RHEA-COMP:10000"/>
        <dbReference type="Rhea" id="RHEA-COMP:10001"/>
        <dbReference type="ChEBI" id="CHEBI:15377"/>
        <dbReference type="ChEBI" id="CHEBI:15378"/>
        <dbReference type="ChEBI" id="CHEBI:33737"/>
        <dbReference type="ChEBI" id="CHEBI:33738"/>
        <dbReference type="ChEBI" id="CHEBI:57623"/>
        <dbReference type="ChEBI" id="CHEBI:128753"/>
        <dbReference type="EC" id="1.17.7.4"/>
    </reaction>
</comment>
<feature type="binding site" evidence="5">
    <location>
        <position position="272"/>
    </location>
    <ligand>
        <name>dimethylallyl diphosphate</name>
        <dbReference type="ChEBI" id="CHEBI:57623"/>
    </ligand>
</feature>
<feature type="binding site" evidence="5">
    <location>
        <position position="128"/>
    </location>
    <ligand>
        <name>(2E)-4-hydroxy-3-methylbut-2-enyl diphosphate</name>
        <dbReference type="ChEBI" id="CHEBI:128753"/>
    </ligand>
</feature>
<evidence type="ECO:0000256" key="2">
    <source>
        <dbReference type="ARBA" id="ARBA00022723"/>
    </source>
</evidence>
<dbReference type="GO" id="GO:0019288">
    <property type="term" value="P:isopentenyl diphosphate biosynthetic process, methylerythritol 4-phosphate pathway"/>
    <property type="evidence" value="ECO:0007669"/>
    <property type="project" value="UniProtKB-UniRule"/>
</dbReference>
<keyword evidence="3 5" id="KW-0408">Iron</keyword>
<feature type="binding site" evidence="5">
    <location>
        <position position="200"/>
    </location>
    <ligand>
        <name>[4Fe-4S] cluster</name>
        <dbReference type="ChEBI" id="CHEBI:49883"/>
    </ligand>
</feature>
<feature type="binding site" evidence="5">
    <location>
        <position position="230"/>
    </location>
    <ligand>
        <name>dimethylallyl diphosphate</name>
        <dbReference type="ChEBI" id="CHEBI:57623"/>
    </ligand>
</feature>
<dbReference type="GO" id="GO:0051745">
    <property type="term" value="F:4-hydroxy-3-methylbut-2-enyl diphosphate reductase activity"/>
    <property type="evidence" value="ECO:0007669"/>
    <property type="project" value="UniProtKB-UniRule"/>
</dbReference>
<comment type="catalytic activity">
    <reaction evidence="5">
        <text>isopentenyl diphosphate + 2 oxidized [2Fe-2S]-[ferredoxin] + H2O = (2E)-4-hydroxy-3-methylbut-2-enyl diphosphate + 2 reduced [2Fe-2S]-[ferredoxin] + 2 H(+)</text>
        <dbReference type="Rhea" id="RHEA:24488"/>
        <dbReference type="Rhea" id="RHEA-COMP:10000"/>
        <dbReference type="Rhea" id="RHEA-COMP:10001"/>
        <dbReference type="ChEBI" id="CHEBI:15377"/>
        <dbReference type="ChEBI" id="CHEBI:15378"/>
        <dbReference type="ChEBI" id="CHEBI:33737"/>
        <dbReference type="ChEBI" id="CHEBI:33738"/>
        <dbReference type="ChEBI" id="CHEBI:128753"/>
        <dbReference type="ChEBI" id="CHEBI:128769"/>
        <dbReference type="EC" id="1.17.7.4"/>
    </reaction>
</comment>
<feature type="binding site" evidence="5">
    <location>
        <position position="74"/>
    </location>
    <ligand>
        <name>isopentenyl diphosphate</name>
        <dbReference type="ChEBI" id="CHEBI:128769"/>
    </ligand>
</feature>
<dbReference type="Gene3D" id="3.40.1010.20">
    <property type="entry name" value="4-hydroxy-3-methylbut-2-enyl diphosphate reductase, catalytic domain"/>
    <property type="match status" value="2"/>
</dbReference>
<name>A0A9D1RHW8_9BACT</name>
<keyword evidence="5 6" id="KW-0560">Oxidoreductase</keyword>
<keyword evidence="4 5" id="KW-0411">Iron-sulfur</keyword>
<keyword evidence="1 5" id="KW-0004">4Fe-4S</keyword>
<evidence type="ECO:0000256" key="5">
    <source>
        <dbReference type="HAMAP-Rule" id="MF_00191"/>
    </source>
</evidence>
<feature type="binding site" evidence="5">
    <location>
        <position position="229"/>
    </location>
    <ligand>
        <name>dimethylallyl diphosphate</name>
        <dbReference type="ChEBI" id="CHEBI:57623"/>
    </ligand>
</feature>
<comment type="cofactor">
    <cofactor evidence="5">
        <name>[4Fe-4S] cluster</name>
        <dbReference type="ChEBI" id="CHEBI:49883"/>
    </cofactor>
    <text evidence="5">Binds 1 [4Fe-4S] cluster per subunit.</text>
</comment>
<feature type="binding site" evidence="5">
    <location>
        <position position="12"/>
    </location>
    <ligand>
        <name>[4Fe-4S] cluster</name>
        <dbReference type="ChEBI" id="CHEBI:49883"/>
    </ligand>
</feature>
<feature type="active site" description="Proton donor" evidence="5">
    <location>
        <position position="130"/>
    </location>
</feature>
<dbReference type="NCBIfam" id="TIGR00216">
    <property type="entry name" value="ispH_lytB"/>
    <property type="match status" value="1"/>
</dbReference>
<feature type="binding site" evidence="5">
    <location>
        <position position="96"/>
    </location>
    <ligand>
        <name>[4Fe-4S] cluster</name>
        <dbReference type="ChEBI" id="CHEBI:49883"/>
    </ligand>
</feature>
<dbReference type="NCBIfam" id="NF002187">
    <property type="entry name" value="PRK01045.1-1"/>
    <property type="match status" value="1"/>
</dbReference>
<feature type="binding site" evidence="5">
    <location>
        <position position="128"/>
    </location>
    <ligand>
        <name>dimethylallyl diphosphate</name>
        <dbReference type="ChEBI" id="CHEBI:57623"/>
    </ligand>
</feature>
<dbReference type="InterPro" id="IPR003451">
    <property type="entry name" value="LytB/IspH"/>
</dbReference>
<feature type="binding site" evidence="5">
    <location>
        <position position="128"/>
    </location>
    <ligand>
        <name>isopentenyl diphosphate</name>
        <dbReference type="ChEBI" id="CHEBI:128769"/>
    </ligand>
</feature>
<reference evidence="6" key="2">
    <citation type="submission" date="2021-04" db="EMBL/GenBank/DDBJ databases">
        <authorList>
            <person name="Gilroy R."/>
        </authorList>
    </citation>
    <scope>NUCLEOTIDE SEQUENCE</scope>
    <source>
        <strain evidence="6">Gambia16-930</strain>
    </source>
</reference>
<dbReference type="PANTHER" id="PTHR30426">
    <property type="entry name" value="4-HYDROXY-3-METHYLBUT-2-ENYL DIPHOSPHATE REDUCTASE"/>
    <property type="match status" value="1"/>
</dbReference>
<accession>A0A9D1RHW8</accession>
<dbReference type="Proteomes" id="UP000824267">
    <property type="component" value="Unassembled WGS sequence"/>
</dbReference>
<comment type="pathway">
    <text evidence="5">Isoprenoid biosynthesis; isopentenyl diphosphate biosynthesis via DXP pathway; isopentenyl diphosphate from 1-deoxy-D-xylulose 5-phosphate: step 6/6.</text>
</comment>
<keyword evidence="5" id="KW-0414">Isoprene biosynthesis</keyword>
<dbReference type="Gene3D" id="3.40.50.11270">
    <property type="match status" value="1"/>
</dbReference>
<feature type="binding site" evidence="5">
    <location>
        <position position="272"/>
    </location>
    <ligand>
        <name>(2E)-4-hydroxy-3-methylbut-2-enyl diphosphate</name>
        <dbReference type="ChEBI" id="CHEBI:128753"/>
    </ligand>
</feature>
<feature type="binding site" evidence="5">
    <location>
        <position position="74"/>
    </location>
    <ligand>
        <name>dimethylallyl diphosphate</name>
        <dbReference type="ChEBI" id="CHEBI:57623"/>
    </ligand>
</feature>
<dbReference type="PANTHER" id="PTHR30426:SF0">
    <property type="entry name" value="4-HYDROXY-3-METHYLBUT-2-ENYL DIPHOSPHATE REDUCTASE"/>
    <property type="match status" value="1"/>
</dbReference>
<protein>
    <recommendedName>
        <fullName evidence="5">4-hydroxy-3-methylbut-2-enyl diphosphate reductase</fullName>
        <shortName evidence="5">HMBPP reductase</shortName>
        <ecNumber evidence="5">1.17.7.4</ecNumber>
    </recommendedName>
</protein>
<comment type="similarity">
    <text evidence="5">Belongs to the IspH family.</text>
</comment>
<dbReference type="GO" id="GO:0016114">
    <property type="term" value="P:terpenoid biosynthetic process"/>
    <property type="evidence" value="ECO:0007669"/>
    <property type="project" value="UniProtKB-UniRule"/>
</dbReference>
<evidence type="ECO:0000256" key="4">
    <source>
        <dbReference type="ARBA" id="ARBA00023014"/>
    </source>
</evidence>
<dbReference type="EMBL" id="DXGG01000213">
    <property type="protein sequence ID" value="HIW87954.1"/>
    <property type="molecule type" value="Genomic_DNA"/>
</dbReference>
<feature type="binding site" evidence="5">
    <location>
        <position position="229"/>
    </location>
    <ligand>
        <name>isopentenyl diphosphate</name>
        <dbReference type="ChEBI" id="CHEBI:128769"/>
    </ligand>
</feature>
<dbReference type="GO" id="GO:0051539">
    <property type="term" value="F:4 iron, 4 sulfur cluster binding"/>
    <property type="evidence" value="ECO:0007669"/>
    <property type="project" value="UniProtKB-UniRule"/>
</dbReference>
<feature type="binding site" evidence="5">
    <location>
        <position position="272"/>
    </location>
    <ligand>
        <name>isopentenyl diphosphate</name>
        <dbReference type="ChEBI" id="CHEBI:128769"/>
    </ligand>
</feature>
<comment type="function">
    <text evidence="5">Catalyzes the conversion of 1-hydroxy-2-methyl-2-(E)-butenyl 4-diphosphate (HMBPP) into a mixture of isopentenyl diphosphate (IPP) and dimethylallyl diphosphate (DMAPP). Acts in the terminal step of the DOXP/MEP pathway for isoprenoid precursor biosynthesis.</text>
</comment>
<evidence type="ECO:0000313" key="6">
    <source>
        <dbReference type="EMBL" id="HIW87954.1"/>
    </source>
</evidence>
<sequence>MEVVIDREAGFCFGVVSAIEACERQLRQDGSLYCIGDIVHNSKEVERLKALGLRIIDKDELNMLGGCKVMIRAHGEPPSTYELAEKRGVEIIDATCPIVLKLQRDVRQGYERMKRVGGQVVIFGKQGHAEVVGLMGQTEDKAIVVSSEEDLEMIDFNRPVHLFSQTTKNKEDFVRIVGLIRERMKAADNEAGLFVTDSICRRVSSRSRTLLEFADKVCALLFVSGRQSSNGTYLYSLCRQHKKETYFISSKEDIDFSLLKDCDIVGISGATSTPMWLMEEIRDYVLATFEAD</sequence>
<dbReference type="GO" id="GO:0046872">
    <property type="term" value="F:metal ion binding"/>
    <property type="evidence" value="ECO:0007669"/>
    <property type="project" value="UniProtKB-KW"/>
</dbReference>
<reference evidence="6" key="1">
    <citation type="journal article" date="2021" name="PeerJ">
        <title>Extensive microbial diversity within the chicken gut microbiome revealed by metagenomics and culture.</title>
        <authorList>
            <person name="Gilroy R."/>
            <person name="Ravi A."/>
            <person name="Getino M."/>
            <person name="Pursley I."/>
            <person name="Horton D.L."/>
            <person name="Alikhan N.F."/>
            <person name="Baker D."/>
            <person name="Gharbi K."/>
            <person name="Hall N."/>
            <person name="Watson M."/>
            <person name="Adriaenssens E.M."/>
            <person name="Foster-Nyarko E."/>
            <person name="Jarju S."/>
            <person name="Secka A."/>
            <person name="Antonio M."/>
            <person name="Oren A."/>
            <person name="Chaudhuri R.R."/>
            <person name="La Ragione R."/>
            <person name="Hildebrand F."/>
            <person name="Pallen M.J."/>
        </authorList>
    </citation>
    <scope>NUCLEOTIDE SEQUENCE</scope>
    <source>
        <strain evidence="6">Gambia16-930</strain>
    </source>
</reference>
<dbReference type="EC" id="1.17.7.4" evidence="5"/>
<comment type="caution">
    <text evidence="6">The sequence shown here is derived from an EMBL/GenBank/DDBJ whole genome shotgun (WGS) entry which is preliminary data.</text>
</comment>
<feature type="binding site" evidence="5">
    <location>
        <position position="40"/>
    </location>
    <ligand>
        <name>(2E)-4-hydroxy-3-methylbut-2-enyl diphosphate</name>
        <dbReference type="ChEBI" id="CHEBI:128753"/>
    </ligand>
</feature>
<comment type="pathway">
    <text evidence="5">Isoprenoid biosynthesis; dimethylallyl diphosphate biosynthesis; dimethylallyl diphosphate from (2E)-4-hydroxy-3-methylbutenyl diphosphate: step 1/1.</text>
</comment>
<dbReference type="AlphaFoldDB" id="A0A9D1RHW8"/>
<gene>
    <name evidence="5" type="primary">ispH</name>
    <name evidence="6" type="ORF">IAC47_06750</name>
</gene>
<feature type="binding site" evidence="5">
    <location>
        <position position="230"/>
    </location>
    <ligand>
        <name>isopentenyl diphosphate</name>
        <dbReference type="ChEBI" id="CHEBI:128769"/>
    </ligand>
</feature>
<organism evidence="6 7">
    <name type="scientific">Candidatus Onthomorpha intestinigallinarum</name>
    <dbReference type="NCBI Taxonomy" id="2840880"/>
    <lineage>
        <taxon>Bacteria</taxon>
        <taxon>Pseudomonadati</taxon>
        <taxon>Bacteroidota</taxon>
        <taxon>Bacteroidia</taxon>
        <taxon>Bacteroidales</taxon>
        <taxon>Candidatus Onthomorpha</taxon>
    </lineage>
</organism>
<feature type="binding site" evidence="5">
    <location>
        <position position="228"/>
    </location>
    <ligand>
        <name>(2E)-4-hydroxy-3-methylbut-2-enyl diphosphate</name>
        <dbReference type="ChEBI" id="CHEBI:128753"/>
    </ligand>
</feature>
<dbReference type="HAMAP" id="MF_00191">
    <property type="entry name" value="IspH"/>
    <property type="match status" value="1"/>
</dbReference>
<evidence type="ECO:0000256" key="3">
    <source>
        <dbReference type="ARBA" id="ARBA00023004"/>
    </source>
</evidence>
<evidence type="ECO:0000313" key="7">
    <source>
        <dbReference type="Proteomes" id="UP000824267"/>
    </source>
</evidence>
<feature type="binding site" evidence="5">
    <location>
        <position position="40"/>
    </location>
    <ligand>
        <name>isopentenyl diphosphate</name>
        <dbReference type="ChEBI" id="CHEBI:128769"/>
    </ligand>
</feature>
<proteinExistence type="inferred from homology"/>
<evidence type="ECO:0000256" key="1">
    <source>
        <dbReference type="ARBA" id="ARBA00022485"/>
    </source>
</evidence>
<feature type="binding site" evidence="5">
    <location>
        <position position="229"/>
    </location>
    <ligand>
        <name>(2E)-4-hydroxy-3-methylbut-2-enyl diphosphate</name>
        <dbReference type="ChEBI" id="CHEBI:128753"/>
    </ligand>
</feature>